<dbReference type="SUPFAM" id="SSF48452">
    <property type="entry name" value="TPR-like"/>
    <property type="match status" value="1"/>
</dbReference>
<dbReference type="Gene3D" id="1.20.58.320">
    <property type="entry name" value="TPR-like"/>
    <property type="match status" value="1"/>
</dbReference>
<protein>
    <submittedName>
        <fullName evidence="1">DUF924 family protein</fullName>
    </submittedName>
</protein>
<proteinExistence type="predicted"/>
<reference evidence="1 2" key="1">
    <citation type="submission" date="2019-10" db="EMBL/GenBank/DDBJ databases">
        <title>Rubrobacter sp nov SCSIO 52915 isolated from a deep-sea sediment in the South China Sea.</title>
        <authorList>
            <person name="Chen R.W."/>
        </authorList>
    </citation>
    <scope>NUCLEOTIDE SEQUENCE [LARGE SCALE GENOMIC DNA]</scope>
    <source>
        <strain evidence="1 2">SCSIO 52915</strain>
    </source>
</reference>
<gene>
    <name evidence="1" type="ORF">GBA65_13120</name>
</gene>
<dbReference type="InterPro" id="IPR011990">
    <property type="entry name" value="TPR-like_helical_dom_sf"/>
</dbReference>
<evidence type="ECO:0000313" key="2">
    <source>
        <dbReference type="Proteomes" id="UP000502706"/>
    </source>
</evidence>
<sequence>MRPDDVLDFWFGREGEEGYGGFREEWFRKDAAFDEEIRDRFLGLYEEAAAGEHDDRREDARGAVALVIVLDQFPRNMFRNDPRTYATDGKALEAARYAVERALDRELRPLERWFLYMPFMHSEEIEDQRLALDLFRNLGKVGESDPVPYAEGHKEIVERFGRFPHRNAILGRETTVEEAEFLRGPGSSF</sequence>
<organism evidence="1 2">
    <name type="scientific">Rubrobacter marinus</name>
    <dbReference type="NCBI Taxonomy" id="2653852"/>
    <lineage>
        <taxon>Bacteria</taxon>
        <taxon>Bacillati</taxon>
        <taxon>Actinomycetota</taxon>
        <taxon>Rubrobacteria</taxon>
        <taxon>Rubrobacterales</taxon>
        <taxon>Rubrobacteraceae</taxon>
        <taxon>Rubrobacter</taxon>
    </lineage>
</organism>
<name>A0A6G8PYH0_9ACTN</name>
<evidence type="ECO:0000313" key="1">
    <source>
        <dbReference type="EMBL" id="QIN79294.1"/>
    </source>
</evidence>
<dbReference type="Gene3D" id="1.25.40.10">
    <property type="entry name" value="Tetratricopeptide repeat domain"/>
    <property type="match status" value="1"/>
</dbReference>
<dbReference type="EMBL" id="CP045121">
    <property type="protein sequence ID" value="QIN79294.1"/>
    <property type="molecule type" value="Genomic_DNA"/>
</dbReference>
<dbReference type="Pfam" id="PF06041">
    <property type="entry name" value="DUF924"/>
    <property type="match status" value="1"/>
</dbReference>
<dbReference type="RefSeq" id="WP_166396958.1">
    <property type="nucleotide sequence ID" value="NZ_CP045121.1"/>
</dbReference>
<dbReference type="InterPro" id="IPR010323">
    <property type="entry name" value="DUF924"/>
</dbReference>
<dbReference type="AlphaFoldDB" id="A0A6G8PYH0"/>
<dbReference type="Proteomes" id="UP000502706">
    <property type="component" value="Chromosome"/>
</dbReference>
<dbReference type="KEGG" id="rmar:GBA65_13120"/>
<keyword evidence="2" id="KW-1185">Reference proteome</keyword>
<accession>A0A6G8PYH0</accession>